<dbReference type="Gene3D" id="3.40.640.10">
    <property type="entry name" value="Type I PLP-dependent aspartate aminotransferase-like (Major domain)"/>
    <property type="match status" value="1"/>
</dbReference>
<dbReference type="SUPFAM" id="SSF53383">
    <property type="entry name" value="PLP-dependent transferases"/>
    <property type="match status" value="1"/>
</dbReference>
<gene>
    <name evidence="3" type="ORF">ENJ63_04760</name>
</gene>
<dbReference type="Pfam" id="PF01041">
    <property type="entry name" value="DegT_DnrJ_EryC1"/>
    <property type="match status" value="1"/>
</dbReference>
<dbReference type="PANTHER" id="PTHR30244">
    <property type="entry name" value="TRANSAMINASE"/>
    <property type="match status" value="1"/>
</dbReference>
<name>A0A7V2SZG7_9BACT</name>
<comment type="caution">
    <text evidence="3">The sequence shown here is derived from an EMBL/GenBank/DDBJ whole genome shotgun (WGS) entry which is preliminary data.</text>
</comment>
<keyword evidence="3" id="KW-0808">Transferase</keyword>
<accession>A0A7V2SZG7</accession>
<dbReference type="CDD" id="cd00616">
    <property type="entry name" value="AHBA_syn"/>
    <property type="match status" value="1"/>
</dbReference>
<organism evidence="3">
    <name type="scientific">Dissulfuribacter thermophilus</name>
    <dbReference type="NCBI Taxonomy" id="1156395"/>
    <lineage>
        <taxon>Bacteria</taxon>
        <taxon>Pseudomonadati</taxon>
        <taxon>Thermodesulfobacteriota</taxon>
        <taxon>Dissulfuribacteria</taxon>
        <taxon>Dissulfuribacterales</taxon>
        <taxon>Dissulfuribacteraceae</taxon>
        <taxon>Dissulfuribacter</taxon>
    </lineage>
</organism>
<evidence type="ECO:0000256" key="2">
    <source>
        <dbReference type="RuleBase" id="RU004508"/>
    </source>
</evidence>
<dbReference type="Proteomes" id="UP000885797">
    <property type="component" value="Unassembled WGS sequence"/>
</dbReference>
<dbReference type="AlphaFoldDB" id="A0A7V2SZG7"/>
<dbReference type="InterPro" id="IPR000653">
    <property type="entry name" value="DegT/StrS_aminotransferase"/>
</dbReference>
<keyword evidence="2" id="KW-0663">Pyridoxal phosphate</keyword>
<dbReference type="InterPro" id="IPR015421">
    <property type="entry name" value="PyrdxlP-dep_Trfase_major"/>
</dbReference>
<dbReference type="Gene3D" id="3.90.1150.10">
    <property type="entry name" value="Aspartate Aminotransferase, domain 1"/>
    <property type="match status" value="1"/>
</dbReference>
<evidence type="ECO:0000313" key="3">
    <source>
        <dbReference type="EMBL" id="HFC47175.1"/>
    </source>
</evidence>
<keyword evidence="3" id="KW-0032">Aminotransferase</keyword>
<sequence length="440" mass="49017">MSKLAIFGGRPVRSHPFPPYRTLGAEEIEAVNRVMEKGQLSRFIGAWHPDFWGGEEIRALEEEWAAFFNVKHAIAVNSCTSGLQCAIGALDLEPGDEVIVPPLTMSATVVAPLVFDCIPVFSDCDPATFCLDPERLQDAITHRTRAILAVDLFGHPISEELIRIAKDKGLYLVEDAAQAPGATKGGRYAGTLGDIGVFSLNYHKHIHCGEGGIVVTDDDDLALRVRLIRNHAESCVEGAGIESISGLIGFNFRLTEIQAAIAREQLKKLPELLSKRRANARWLSEELKDIPALSPPEEREDVGHAYYVHAIRYDEKVAEISRDVFVAAVKRELPVMAGREGDGVLIRDGYVRPLYLLPIFKQKQCYGRKGYPFTLSGRSEWPNYAEGCCPVSERLHFKELIIHELIHAGLSMSDMKDVRDAFFKVWEKRDELKGLSIQDI</sequence>
<dbReference type="PANTHER" id="PTHR30244:SF34">
    <property type="entry name" value="DTDP-4-AMINO-4,6-DIDEOXYGALACTOSE TRANSAMINASE"/>
    <property type="match status" value="1"/>
</dbReference>
<dbReference type="GO" id="GO:0030170">
    <property type="term" value="F:pyridoxal phosphate binding"/>
    <property type="evidence" value="ECO:0007669"/>
    <property type="project" value="TreeGrafter"/>
</dbReference>
<protein>
    <submittedName>
        <fullName evidence="3">DegT/DnrJ/EryC1/StrS family aminotransferase</fullName>
    </submittedName>
</protein>
<dbReference type="GO" id="GO:0008483">
    <property type="term" value="F:transaminase activity"/>
    <property type="evidence" value="ECO:0007669"/>
    <property type="project" value="UniProtKB-KW"/>
</dbReference>
<reference evidence="3" key="1">
    <citation type="journal article" date="2020" name="mSystems">
        <title>Genome- and Community-Level Interaction Insights into Carbon Utilization and Element Cycling Functions of Hydrothermarchaeota in Hydrothermal Sediment.</title>
        <authorList>
            <person name="Zhou Z."/>
            <person name="Liu Y."/>
            <person name="Xu W."/>
            <person name="Pan J."/>
            <person name="Luo Z.H."/>
            <person name="Li M."/>
        </authorList>
    </citation>
    <scope>NUCLEOTIDE SEQUENCE [LARGE SCALE GENOMIC DNA]</scope>
    <source>
        <strain evidence="3">HyVt-503</strain>
    </source>
</reference>
<dbReference type="EMBL" id="DRND01000378">
    <property type="protein sequence ID" value="HFC47175.1"/>
    <property type="molecule type" value="Genomic_DNA"/>
</dbReference>
<comment type="similarity">
    <text evidence="1 2">Belongs to the DegT/DnrJ/EryC1 family.</text>
</comment>
<dbReference type="InterPro" id="IPR015424">
    <property type="entry name" value="PyrdxlP-dep_Trfase"/>
</dbReference>
<proteinExistence type="inferred from homology"/>
<evidence type="ECO:0000256" key="1">
    <source>
        <dbReference type="ARBA" id="ARBA00037999"/>
    </source>
</evidence>
<dbReference type="InterPro" id="IPR015422">
    <property type="entry name" value="PyrdxlP-dep_Trfase_small"/>
</dbReference>
<dbReference type="GO" id="GO:0000271">
    <property type="term" value="P:polysaccharide biosynthetic process"/>
    <property type="evidence" value="ECO:0007669"/>
    <property type="project" value="TreeGrafter"/>
</dbReference>